<evidence type="ECO:0000313" key="2">
    <source>
        <dbReference type="EMBL" id="KAH7115227.1"/>
    </source>
</evidence>
<comment type="caution">
    <text evidence="2">The sequence shown here is derived from an EMBL/GenBank/DDBJ whole genome shotgun (WGS) entry which is preliminary data.</text>
</comment>
<dbReference type="AlphaFoldDB" id="A0A9P9DA58"/>
<feature type="region of interest" description="Disordered" evidence="1">
    <location>
        <begin position="94"/>
        <end position="128"/>
    </location>
</feature>
<proteinExistence type="predicted"/>
<reference evidence="2" key="1">
    <citation type="journal article" date="2021" name="Nat. Commun.">
        <title>Genetic determinants of endophytism in the Arabidopsis root mycobiome.</title>
        <authorList>
            <person name="Mesny F."/>
            <person name="Miyauchi S."/>
            <person name="Thiergart T."/>
            <person name="Pickel B."/>
            <person name="Atanasova L."/>
            <person name="Karlsson M."/>
            <person name="Huettel B."/>
            <person name="Barry K.W."/>
            <person name="Haridas S."/>
            <person name="Chen C."/>
            <person name="Bauer D."/>
            <person name="Andreopoulos W."/>
            <person name="Pangilinan J."/>
            <person name="LaButti K."/>
            <person name="Riley R."/>
            <person name="Lipzen A."/>
            <person name="Clum A."/>
            <person name="Drula E."/>
            <person name="Henrissat B."/>
            <person name="Kohler A."/>
            <person name="Grigoriev I.V."/>
            <person name="Martin F.M."/>
            <person name="Hacquard S."/>
        </authorList>
    </citation>
    <scope>NUCLEOTIDE SEQUENCE</scope>
    <source>
        <strain evidence="2">MPI-CAGE-CH-0243</strain>
    </source>
</reference>
<name>A0A9P9DA58_9PLEO</name>
<feature type="compositionally biased region" description="Polar residues" evidence="1">
    <location>
        <begin position="102"/>
        <end position="113"/>
    </location>
</feature>
<dbReference type="Proteomes" id="UP000700596">
    <property type="component" value="Unassembled WGS sequence"/>
</dbReference>
<evidence type="ECO:0000256" key="1">
    <source>
        <dbReference type="SAM" id="MobiDB-lite"/>
    </source>
</evidence>
<sequence length="286" mass="31726">MVTVTRSLHGDTEEEAVYLPIPYSGRHRESFFILPIFIIRSHNTNPKLSHIPPSEIIEYLDKIEHSHASHSKKPHPKQHERPIYELDVSPSREPHYQAHGMATTSPKATPSLNSISHPTSPPTTPDISTPDAILTHVLTTLHHDLTLLTTLLISLRPHPTPKPAPKPRTPTQYISSLPTFLKPFLPTTNTSNDYTLPDLHLRCKAGWPDPKILKKDDGDDLASRLCSKHKDQKTFEISRVAEEEMRGKGNWEPFRCAGKGGGKKGGEQEVGEGSGGKAKGKAKGKK</sequence>
<evidence type="ECO:0000313" key="3">
    <source>
        <dbReference type="Proteomes" id="UP000700596"/>
    </source>
</evidence>
<dbReference type="EMBL" id="JAGMWT010000016">
    <property type="protein sequence ID" value="KAH7115227.1"/>
    <property type="molecule type" value="Genomic_DNA"/>
</dbReference>
<feature type="region of interest" description="Disordered" evidence="1">
    <location>
        <begin position="242"/>
        <end position="286"/>
    </location>
</feature>
<gene>
    <name evidence="2" type="ORF">B0J11DRAFT_584524</name>
</gene>
<keyword evidence="3" id="KW-1185">Reference proteome</keyword>
<accession>A0A9P9DA58</accession>
<protein>
    <submittedName>
        <fullName evidence="2">Uncharacterized protein</fullName>
    </submittedName>
</protein>
<organism evidence="2 3">
    <name type="scientific">Dendryphion nanum</name>
    <dbReference type="NCBI Taxonomy" id="256645"/>
    <lineage>
        <taxon>Eukaryota</taxon>
        <taxon>Fungi</taxon>
        <taxon>Dikarya</taxon>
        <taxon>Ascomycota</taxon>
        <taxon>Pezizomycotina</taxon>
        <taxon>Dothideomycetes</taxon>
        <taxon>Pleosporomycetidae</taxon>
        <taxon>Pleosporales</taxon>
        <taxon>Torulaceae</taxon>
        <taxon>Dendryphion</taxon>
    </lineage>
</organism>